<dbReference type="Proteomes" id="UP000650833">
    <property type="component" value="Unassembled WGS sequence"/>
</dbReference>
<sequence length="402" mass="45688">MRFIWYIHVLRFLVFFISLIAFICHLSQCLLLNAYREKTGIPDWLTAGHWQYLTWYISLCLSLAGSFAVCLSATYFKRPTKYSFDKCIGSLVILPIIASIITAIIFESIEPWTDGHTKVERAGLLNSCYLLDSNRDKFYPILYQRCMLSDTTWICAIFLCINWAILVSFVIFISKKDNNSRSSRVAVAKDAVQPAVVAEEPKWGRYIPDPPSSIYSATTLGNRSGLLTPSSTLTRDKHSEFYYNCAYSRESIPNLPPPSPYREYSSDYLLKGGDYLGSKSSDYYDTSNSKSSSAYYYGDRSPSSSYCYKYSSNYSGNGDYHGIGGKRGDEYEEIDTEEKDRYDYTYSGQKLLRVNTACYSPSSSSDKEPESAATITTPLYSKFSSKSSTFDLLSDKKYNSYY</sequence>
<dbReference type="AlphaFoldDB" id="A0A8H7QGQ2"/>
<keyword evidence="3" id="KW-1185">Reference proteome</keyword>
<evidence type="ECO:0000256" key="1">
    <source>
        <dbReference type="SAM" id="Phobius"/>
    </source>
</evidence>
<gene>
    <name evidence="2" type="ORF">INT46_006348</name>
</gene>
<dbReference type="EMBL" id="JAEPRC010000723">
    <property type="protein sequence ID" value="KAG2192464.1"/>
    <property type="molecule type" value="Genomic_DNA"/>
</dbReference>
<proteinExistence type="predicted"/>
<accession>A0A8H7QGQ2</accession>
<evidence type="ECO:0000313" key="3">
    <source>
        <dbReference type="Proteomes" id="UP000650833"/>
    </source>
</evidence>
<reference evidence="2" key="1">
    <citation type="submission" date="2020-12" db="EMBL/GenBank/DDBJ databases">
        <title>Metabolic potential, ecology and presence of endohyphal bacteria is reflected in genomic diversity of Mucoromycotina.</title>
        <authorList>
            <person name="Muszewska A."/>
            <person name="Okrasinska A."/>
            <person name="Steczkiewicz K."/>
            <person name="Drgas O."/>
            <person name="Orlowska M."/>
            <person name="Perlinska-Lenart U."/>
            <person name="Aleksandrzak-Piekarczyk T."/>
            <person name="Szatraj K."/>
            <person name="Zielenkiewicz U."/>
            <person name="Pilsyk S."/>
            <person name="Malc E."/>
            <person name="Mieczkowski P."/>
            <person name="Kruszewska J.S."/>
            <person name="Biernat P."/>
            <person name="Pawlowska J."/>
        </authorList>
    </citation>
    <scope>NUCLEOTIDE SEQUENCE</scope>
    <source>
        <strain evidence="2">CBS 226.32</strain>
    </source>
</reference>
<organism evidence="2 3">
    <name type="scientific">Mucor plumbeus</name>
    <dbReference type="NCBI Taxonomy" id="97098"/>
    <lineage>
        <taxon>Eukaryota</taxon>
        <taxon>Fungi</taxon>
        <taxon>Fungi incertae sedis</taxon>
        <taxon>Mucoromycota</taxon>
        <taxon>Mucoromycotina</taxon>
        <taxon>Mucoromycetes</taxon>
        <taxon>Mucorales</taxon>
        <taxon>Mucorineae</taxon>
        <taxon>Mucoraceae</taxon>
        <taxon>Mucor</taxon>
    </lineage>
</organism>
<keyword evidence="1" id="KW-0812">Transmembrane</keyword>
<keyword evidence="1" id="KW-1133">Transmembrane helix</keyword>
<name>A0A8H7QGQ2_9FUNG</name>
<feature type="transmembrane region" description="Helical" evidence="1">
    <location>
        <begin position="12"/>
        <end position="35"/>
    </location>
</feature>
<dbReference type="OrthoDB" id="2278341at2759"/>
<protein>
    <submittedName>
        <fullName evidence="2">Uncharacterized protein</fullName>
    </submittedName>
</protein>
<feature type="transmembrane region" description="Helical" evidence="1">
    <location>
        <begin position="88"/>
        <end position="106"/>
    </location>
</feature>
<comment type="caution">
    <text evidence="2">The sequence shown here is derived from an EMBL/GenBank/DDBJ whole genome shotgun (WGS) entry which is preliminary data.</text>
</comment>
<feature type="transmembrane region" description="Helical" evidence="1">
    <location>
        <begin position="55"/>
        <end position="76"/>
    </location>
</feature>
<evidence type="ECO:0000313" key="2">
    <source>
        <dbReference type="EMBL" id="KAG2192464.1"/>
    </source>
</evidence>
<feature type="transmembrane region" description="Helical" evidence="1">
    <location>
        <begin position="151"/>
        <end position="174"/>
    </location>
</feature>
<keyword evidence="1" id="KW-0472">Membrane</keyword>